<proteinExistence type="predicted"/>
<gene>
    <name evidence="1" type="ORF">C7S18_10250</name>
</gene>
<dbReference type="Proteomes" id="UP000241074">
    <property type="component" value="Chromosome"/>
</dbReference>
<reference evidence="1 2" key="1">
    <citation type="submission" date="2018-03" db="EMBL/GenBank/DDBJ databases">
        <title>Ahniella affigens gen. nov., sp. nov., a gammaproteobacterium isolated from sandy soil near a stream.</title>
        <authorList>
            <person name="Ko Y."/>
            <person name="Kim J.-H."/>
        </authorList>
    </citation>
    <scope>NUCLEOTIDE SEQUENCE [LARGE SCALE GENOMIC DNA]</scope>
    <source>
        <strain evidence="1 2">D13</strain>
    </source>
</reference>
<evidence type="ECO:0000313" key="1">
    <source>
        <dbReference type="EMBL" id="AVP97553.1"/>
    </source>
</evidence>
<organism evidence="1 2">
    <name type="scientific">Ahniella affigens</name>
    <dbReference type="NCBI Taxonomy" id="2021234"/>
    <lineage>
        <taxon>Bacteria</taxon>
        <taxon>Pseudomonadati</taxon>
        <taxon>Pseudomonadota</taxon>
        <taxon>Gammaproteobacteria</taxon>
        <taxon>Lysobacterales</taxon>
        <taxon>Rhodanobacteraceae</taxon>
        <taxon>Ahniella</taxon>
    </lineage>
</organism>
<evidence type="ECO:0000313" key="2">
    <source>
        <dbReference type="Proteomes" id="UP000241074"/>
    </source>
</evidence>
<sequence>MAKKVVRFSFSGSKLKGYWATVGNQDLNIKNGKASLPLEEGEVHLLIWKMDGSPGGALGILVTDAKQNNLLEIKASKIPPGYIEAVGYVRFKV</sequence>
<reference evidence="1 2" key="2">
    <citation type="submission" date="2018-03" db="EMBL/GenBank/DDBJ databases">
        <authorList>
            <person name="Keele B.F."/>
        </authorList>
    </citation>
    <scope>NUCLEOTIDE SEQUENCE [LARGE SCALE GENOMIC DNA]</scope>
    <source>
        <strain evidence="1 2">D13</strain>
    </source>
</reference>
<keyword evidence="2" id="KW-1185">Reference proteome</keyword>
<name>A0A2P1PRT1_9GAMM</name>
<dbReference type="EMBL" id="CP027860">
    <property type="protein sequence ID" value="AVP97553.1"/>
    <property type="molecule type" value="Genomic_DNA"/>
</dbReference>
<dbReference type="RefSeq" id="WP_106891474.1">
    <property type="nucleotide sequence ID" value="NZ_CP027860.1"/>
</dbReference>
<dbReference type="AlphaFoldDB" id="A0A2P1PRT1"/>
<protein>
    <submittedName>
        <fullName evidence="1">Uncharacterized protein</fullName>
    </submittedName>
</protein>
<dbReference type="KEGG" id="xba:C7S18_10250"/>
<accession>A0A2P1PRT1</accession>